<dbReference type="RefSeq" id="WP_381514934.1">
    <property type="nucleotide sequence ID" value="NZ_JBHUEL010000010.1"/>
</dbReference>
<dbReference type="EMBL" id="JBHUEL010000010">
    <property type="protein sequence ID" value="MFD1767483.1"/>
    <property type="molecule type" value="Genomic_DNA"/>
</dbReference>
<protein>
    <submittedName>
        <fullName evidence="2">Uncharacterized protein</fullName>
    </submittedName>
</protein>
<dbReference type="Proteomes" id="UP001597215">
    <property type="component" value="Unassembled WGS sequence"/>
</dbReference>
<gene>
    <name evidence="2" type="ORF">ACFSAG_11600</name>
</gene>
<proteinExistence type="predicted"/>
<sequence>MSIFTKATLPQGAYVVALIGAMGGFDSVAAAQLLAPSIDISSRIISDGISASNPKAIPDAVLEYEMRVSNIPSDLAEQRGPVIANPVPDELSLFVGDIGMGSGPFAYEPANGGSGFDCKFESLSNPADCVEFSDNGGASFDYSPTPDREGFDPNITHVRFRLKPDIQPDRPQTSSFILRYRMRME</sequence>
<keyword evidence="1" id="KW-0812">Transmembrane</keyword>
<feature type="transmembrane region" description="Helical" evidence="1">
    <location>
        <begin position="12"/>
        <end position="35"/>
    </location>
</feature>
<keyword evidence="1" id="KW-1133">Transmembrane helix</keyword>
<keyword evidence="1" id="KW-0472">Membrane</keyword>
<comment type="caution">
    <text evidence="2">The sequence shown here is derived from an EMBL/GenBank/DDBJ whole genome shotgun (WGS) entry which is preliminary data.</text>
</comment>
<evidence type="ECO:0000313" key="3">
    <source>
        <dbReference type="Proteomes" id="UP001597215"/>
    </source>
</evidence>
<evidence type="ECO:0000256" key="1">
    <source>
        <dbReference type="SAM" id="Phobius"/>
    </source>
</evidence>
<reference evidence="3" key="1">
    <citation type="journal article" date="2019" name="Int. J. Syst. Evol. Microbiol.">
        <title>The Global Catalogue of Microorganisms (GCM) 10K type strain sequencing project: providing services to taxonomists for standard genome sequencing and annotation.</title>
        <authorList>
            <consortium name="The Broad Institute Genomics Platform"/>
            <consortium name="The Broad Institute Genome Sequencing Center for Infectious Disease"/>
            <person name="Wu L."/>
            <person name="Ma J."/>
        </authorList>
    </citation>
    <scope>NUCLEOTIDE SEQUENCE [LARGE SCALE GENOMIC DNA]</scope>
    <source>
        <strain evidence="3">CGMCC 1.12449</strain>
    </source>
</reference>
<keyword evidence="3" id="KW-1185">Reference proteome</keyword>
<evidence type="ECO:0000313" key="2">
    <source>
        <dbReference type="EMBL" id="MFD1767483.1"/>
    </source>
</evidence>
<organism evidence="2 3">
    <name type="scientific">Sphingorhabdus buctiana</name>
    <dbReference type="NCBI Taxonomy" id="1508805"/>
    <lineage>
        <taxon>Bacteria</taxon>
        <taxon>Pseudomonadati</taxon>
        <taxon>Pseudomonadota</taxon>
        <taxon>Alphaproteobacteria</taxon>
        <taxon>Sphingomonadales</taxon>
        <taxon>Sphingomonadaceae</taxon>
        <taxon>Sphingorhabdus</taxon>
    </lineage>
</organism>
<name>A0ABW4MFP6_9SPHN</name>
<accession>A0ABW4MFP6</accession>